<evidence type="ECO:0000256" key="10">
    <source>
        <dbReference type="SAM" id="MobiDB-lite"/>
    </source>
</evidence>
<organism evidence="11 12">
    <name type="scientific">Sphingomonas citri</name>
    <dbReference type="NCBI Taxonomy" id="2862499"/>
    <lineage>
        <taxon>Bacteria</taxon>
        <taxon>Pseudomonadati</taxon>
        <taxon>Pseudomonadota</taxon>
        <taxon>Alphaproteobacteria</taxon>
        <taxon>Sphingomonadales</taxon>
        <taxon>Sphingomonadaceae</taxon>
        <taxon>Sphingomonas</taxon>
    </lineage>
</organism>
<dbReference type="NCBIfam" id="TIGR00915">
    <property type="entry name" value="2A0602"/>
    <property type="match status" value="1"/>
</dbReference>
<protein>
    <recommendedName>
        <fullName evidence="9">Efflux pump membrane transporter</fullName>
    </recommendedName>
</protein>
<comment type="subcellular location">
    <subcellularLocation>
        <location evidence="1 9">Cell inner membrane</location>
        <topology evidence="1 9">Multi-pass membrane protein</topology>
    </subcellularLocation>
</comment>
<dbReference type="Gene3D" id="3.30.2090.10">
    <property type="entry name" value="Multidrug efflux transporter AcrB TolC docking domain, DN and DC subdomains"/>
    <property type="match status" value="2"/>
</dbReference>
<proteinExistence type="inferred from homology"/>
<evidence type="ECO:0000256" key="9">
    <source>
        <dbReference type="RuleBase" id="RU364070"/>
    </source>
</evidence>
<evidence type="ECO:0000256" key="4">
    <source>
        <dbReference type="ARBA" id="ARBA00022475"/>
    </source>
</evidence>
<feature type="transmembrane region" description="Helical" evidence="9">
    <location>
        <begin position="439"/>
        <end position="459"/>
    </location>
</feature>
<feature type="transmembrane region" description="Helical" evidence="9">
    <location>
        <begin position="12"/>
        <end position="33"/>
    </location>
</feature>
<keyword evidence="4" id="KW-1003">Cell membrane</keyword>
<dbReference type="SUPFAM" id="SSF82693">
    <property type="entry name" value="Multidrug efflux transporter AcrB pore domain, PN1, PN2, PC1 and PC2 subdomains"/>
    <property type="match status" value="4"/>
</dbReference>
<dbReference type="RefSeq" id="WP_219749422.1">
    <property type="nucleotide sequence ID" value="NZ_JAHXZN010000005.1"/>
</dbReference>
<dbReference type="Gene3D" id="3.30.70.1430">
    <property type="entry name" value="Multidrug efflux transporter AcrB pore domain"/>
    <property type="match status" value="2"/>
</dbReference>
<reference evidence="11 12" key="1">
    <citation type="submission" date="2021-07" db="EMBL/GenBank/DDBJ databases">
        <title>Sphingomonas sp.</title>
        <authorList>
            <person name="Feng G."/>
            <person name="Li J."/>
            <person name="Pan M."/>
        </authorList>
    </citation>
    <scope>NUCLEOTIDE SEQUENCE [LARGE SCALE GENOMIC DNA]</scope>
    <source>
        <strain evidence="11 12">RRHST34</strain>
    </source>
</reference>
<keyword evidence="6 9" id="KW-0812">Transmembrane</keyword>
<dbReference type="SUPFAM" id="SSF82866">
    <property type="entry name" value="Multidrug efflux transporter AcrB transmembrane domain"/>
    <property type="match status" value="2"/>
</dbReference>
<feature type="transmembrane region" description="Helical" evidence="9">
    <location>
        <begin position="393"/>
        <end position="413"/>
    </location>
</feature>
<feature type="region of interest" description="Disordered" evidence="10">
    <location>
        <begin position="1054"/>
        <end position="1105"/>
    </location>
</feature>
<evidence type="ECO:0000313" key="12">
    <source>
        <dbReference type="Proteomes" id="UP000759103"/>
    </source>
</evidence>
<dbReference type="PANTHER" id="PTHR32063:SF32">
    <property type="entry name" value="AMINOGLYCOSIDE EFFLUX PUMP-RELATED"/>
    <property type="match status" value="1"/>
</dbReference>
<dbReference type="PANTHER" id="PTHR32063">
    <property type="match status" value="1"/>
</dbReference>
<dbReference type="Proteomes" id="UP000759103">
    <property type="component" value="Unassembled WGS sequence"/>
</dbReference>
<feature type="transmembrane region" description="Helical" evidence="9">
    <location>
        <begin position="366"/>
        <end position="387"/>
    </location>
</feature>
<dbReference type="InterPro" id="IPR027463">
    <property type="entry name" value="AcrB_DN_DC_subdom"/>
</dbReference>
<dbReference type="Gene3D" id="1.20.1640.10">
    <property type="entry name" value="Multidrug efflux transporter AcrB transmembrane domain"/>
    <property type="match status" value="2"/>
</dbReference>
<feature type="transmembrane region" description="Helical" evidence="9">
    <location>
        <begin position="984"/>
        <end position="1005"/>
    </location>
</feature>
<evidence type="ECO:0000256" key="7">
    <source>
        <dbReference type="ARBA" id="ARBA00022989"/>
    </source>
</evidence>
<sequence length="1105" mass="118206">MSRIFIDRPIFAWVLAIIVMLAGVGAILSLPIAQYPDVAPPQVSIRATFPGANAQTLQNSVTQVIEQQLTGIDGLLYFQSSSSSRGSVTITATFNKGTDPDIAQVQVQNQVQQSLSRLPQQVQQQGLVVRKSNPDFLLIVGVYDVTDKLTNQDVSDYLVSNLQDPLGRIQGVGDTNVFGSQYAMRVWLDPEKLNSYQLMPGDVVTAITNQNTEVAAGEIGGQPMPSTQMLNAIVTAQSRLQTPAEFANIILKTQSSGATVRLADVARIELGAESYNAFSRVNRHPGAGIAVLLAPGADALKTAELVKAQVAAAAKGFPPGLEYAFANDTTDFIKLSIEEVVKTLIEAIILVVIVMFVFLQSWRATLVPAIAVPVVLLGTFAVFYVAGFSINTLTLFGLVLAIGLLVDDAIVVVENVERLMDENPGMTPREATIESMKEITVALVAIALVLSAVFMPMAFFGGSTGVIYRQFSLTIVSAMVLSVLVAVILSPALTATLLKQSHDENGDPIEQSWLGRKFPKVAHFLERARDKFNDTFDRGVARYVAGVRRVIDRKWIFLLVYAATVALLAILFLRLPTGFLPTEDQGSALVQFQLPAGATRARTEEVQHRVEDYLAGSEGKNVRTMFTVSGGGGGGVSGQNTGQGFVNLTPWDDRKGKENTADAIVARASAAFRGLRDARVFALVPPAIRGLGQSNGFTMELQNTSGMTAEKFNDARDRLLALANADPALTAVRLTELPDVGTLKVDVDQQKLAAFGLSQADVNTTLSTAWGGRYVNDFVDRGRVKRVFVQGDAPYRAAPTDLNQWFVRGSSGQMVPFSAFARIGWSQAPVILSRFNGVPSFEFQGSAAAGKSSGDAMTRIQELAGQIPGTSVSWAGLSYQERLSSGQAPLLYGLSILVVFLCLAALYESWSIPFAVLLIIPLGLVGAILFTTLRGLINDVYLQIGLLTTMGLAAKNAILMIEFAEQEEKKGKRVIDAALSAARIRLRPIIMTSLAFIFGVLPLAISTGAGANSRIAIGTSVIGGMLTATVLAIFYIPLFFVLVRRGFRDGLKGLRRGADPSPDEGEDGSGGDDGHGGGGAPGGERSPQLPRPIDHPALPAPEPAR</sequence>
<evidence type="ECO:0000256" key="6">
    <source>
        <dbReference type="ARBA" id="ARBA00022692"/>
    </source>
</evidence>
<evidence type="ECO:0000256" key="3">
    <source>
        <dbReference type="ARBA" id="ARBA00022448"/>
    </source>
</evidence>
<evidence type="ECO:0000256" key="8">
    <source>
        <dbReference type="ARBA" id="ARBA00023136"/>
    </source>
</evidence>
<dbReference type="EMBL" id="JAHXZN010000005">
    <property type="protein sequence ID" value="MBW6532070.1"/>
    <property type="molecule type" value="Genomic_DNA"/>
</dbReference>
<dbReference type="InterPro" id="IPR001036">
    <property type="entry name" value="Acrflvin-R"/>
</dbReference>
<dbReference type="Gene3D" id="3.30.70.1320">
    <property type="entry name" value="Multidrug efflux transporter AcrB pore domain like"/>
    <property type="match status" value="1"/>
</dbReference>
<feature type="transmembrane region" description="Helical" evidence="9">
    <location>
        <begin position="940"/>
        <end position="963"/>
    </location>
</feature>
<accession>A0ABS7BRB8</accession>
<evidence type="ECO:0000256" key="2">
    <source>
        <dbReference type="ARBA" id="ARBA00010942"/>
    </source>
</evidence>
<keyword evidence="3 9" id="KW-0813">Transport</keyword>
<feature type="transmembrane region" description="Helical" evidence="9">
    <location>
        <begin position="340"/>
        <end position="359"/>
    </location>
</feature>
<feature type="compositionally biased region" description="Acidic residues" evidence="10">
    <location>
        <begin position="1061"/>
        <end position="1070"/>
    </location>
</feature>
<evidence type="ECO:0000256" key="5">
    <source>
        <dbReference type="ARBA" id="ARBA00022519"/>
    </source>
</evidence>
<feature type="transmembrane region" description="Helical" evidence="9">
    <location>
        <begin position="555"/>
        <end position="575"/>
    </location>
</feature>
<dbReference type="SUPFAM" id="SSF82714">
    <property type="entry name" value="Multidrug efflux transporter AcrB TolC docking domain, DN and DC subdomains"/>
    <property type="match status" value="2"/>
</dbReference>
<keyword evidence="12" id="KW-1185">Reference proteome</keyword>
<dbReference type="Gene3D" id="3.30.70.1440">
    <property type="entry name" value="Multidrug efflux transporter AcrB pore domain"/>
    <property type="match status" value="1"/>
</dbReference>
<name>A0ABS7BRB8_9SPHN</name>
<keyword evidence="8 9" id="KW-0472">Membrane</keyword>
<evidence type="ECO:0000313" key="11">
    <source>
        <dbReference type="EMBL" id="MBW6532070.1"/>
    </source>
</evidence>
<gene>
    <name evidence="11" type="ORF">KZ820_15115</name>
</gene>
<feature type="transmembrane region" description="Helical" evidence="9">
    <location>
        <begin position="471"/>
        <end position="493"/>
    </location>
</feature>
<dbReference type="PRINTS" id="PR00702">
    <property type="entry name" value="ACRIFLAVINRP"/>
</dbReference>
<feature type="transmembrane region" description="Helical" evidence="9">
    <location>
        <begin position="914"/>
        <end position="934"/>
    </location>
</feature>
<comment type="caution">
    <text evidence="11">The sequence shown here is derived from an EMBL/GenBank/DDBJ whole genome shotgun (WGS) entry which is preliminary data.</text>
</comment>
<feature type="transmembrane region" description="Helical" evidence="9">
    <location>
        <begin position="890"/>
        <end position="907"/>
    </location>
</feature>
<feature type="transmembrane region" description="Helical" evidence="9">
    <location>
        <begin position="1017"/>
        <end position="1043"/>
    </location>
</feature>
<keyword evidence="7 9" id="KW-1133">Transmembrane helix</keyword>
<dbReference type="InterPro" id="IPR004764">
    <property type="entry name" value="MdtF-like"/>
</dbReference>
<comment type="similarity">
    <text evidence="2 9">Belongs to the resistance-nodulation-cell division (RND) (TC 2.A.6) family.</text>
</comment>
<dbReference type="NCBIfam" id="NF000282">
    <property type="entry name" value="RND_permease_1"/>
    <property type="match status" value="1"/>
</dbReference>
<dbReference type="Pfam" id="PF00873">
    <property type="entry name" value="ACR_tran"/>
    <property type="match status" value="1"/>
</dbReference>
<keyword evidence="5 9" id="KW-0997">Cell inner membrane</keyword>
<evidence type="ECO:0000256" key="1">
    <source>
        <dbReference type="ARBA" id="ARBA00004429"/>
    </source>
</evidence>